<evidence type="ECO:0000313" key="2">
    <source>
        <dbReference type="EMBL" id="PND33776.1"/>
    </source>
</evidence>
<dbReference type="PRINTS" id="PR00111">
    <property type="entry name" value="ABHYDROLASE"/>
</dbReference>
<accession>A0A2N8KJZ8</accession>
<evidence type="ECO:0000313" key="3">
    <source>
        <dbReference type="Proteomes" id="UP000235994"/>
    </source>
</evidence>
<dbReference type="PANTHER" id="PTHR43433">
    <property type="entry name" value="HYDROLASE, ALPHA/BETA FOLD FAMILY PROTEIN"/>
    <property type="match status" value="1"/>
</dbReference>
<dbReference type="InterPro" id="IPR029058">
    <property type="entry name" value="AB_hydrolase_fold"/>
</dbReference>
<dbReference type="AlphaFoldDB" id="A0A2N8KJZ8"/>
<dbReference type="EMBL" id="POQS01000003">
    <property type="protein sequence ID" value="PND33776.1"/>
    <property type="molecule type" value="Genomic_DNA"/>
</dbReference>
<dbReference type="InterPro" id="IPR050471">
    <property type="entry name" value="AB_hydrolase"/>
</dbReference>
<reference evidence="2 3" key="1">
    <citation type="submission" date="2018-01" db="EMBL/GenBank/DDBJ databases">
        <title>The draft genome of an aniline degradation strain ANB-1.</title>
        <authorList>
            <person name="Zhang L."/>
            <person name="Jiang J."/>
        </authorList>
    </citation>
    <scope>NUCLEOTIDE SEQUENCE [LARGE SCALE GENOMIC DNA]</scope>
    <source>
        <strain evidence="2 3">ANB-1</strain>
    </source>
</reference>
<dbReference type="GO" id="GO:0042952">
    <property type="term" value="P:beta-ketoadipate pathway"/>
    <property type="evidence" value="ECO:0007669"/>
    <property type="project" value="InterPro"/>
</dbReference>
<dbReference type="NCBIfam" id="TIGR02427">
    <property type="entry name" value="protocat_pcaD"/>
    <property type="match status" value="1"/>
</dbReference>
<dbReference type="GO" id="GO:0047570">
    <property type="term" value="F:3-oxoadipate enol-lactonase activity"/>
    <property type="evidence" value="ECO:0007669"/>
    <property type="project" value="InterPro"/>
</dbReference>
<dbReference type="SUPFAM" id="SSF53474">
    <property type="entry name" value="alpha/beta-Hydrolases"/>
    <property type="match status" value="1"/>
</dbReference>
<sequence>MQDAFFFTTGDGARIAYRYDGDADQPTLILSNSIGTTLHMWDAQIPALSRRFRVLRYDFRGHGASSVPAGPYSLDRLGRDVLELMDGLGIARAHFLGLSLGGIVGQWLGVHAPQRLDRLVLSNTSAYLGPAPQWDERIAATLQAPDMKETAEGFLRNWFPPAMLRDGEPNVEKFRAMLLATDRHGLAGLFAAVRDYDLRRTIALIPTPTLVIAGQHDTVTAASHSERIAAAIPGARLLVLPAVHLSNVEFPQEFERAVLEFLPAP</sequence>
<name>A0A2N8KJZ8_9BURK</name>
<keyword evidence="3" id="KW-1185">Reference proteome</keyword>
<feature type="domain" description="AB hydrolase-1" evidence="1">
    <location>
        <begin position="26"/>
        <end position="249"/>
    </location>
</feature>
<dbReference type="PANTHER" id="PTHR43433:SF5">
    <property type="entry name" value="AB HYDROLASE-1 DOMAIN-CONTAINING PROTEIN"/>
    <property type="match status" value="1"/>
</dbReference>
<organism evidence="2 3">
    <name type="scientific">Achromobacter pulmonis</name>
    <dbReference type="NCBI Taxonomy" id="1389932"/>
    <lineage>
        <taxon>Bacteria</taxon>
        <taxon>Pseudomonadati</taxon>
        <taxon>Pseudomonadota</taxon>
        <taxon>Betaproteobacteria</taxon>
        <taxon>Burkholderiales</taxon>
        <taxon>Alcaligenaceae</taxon>
        <taxon>Achromobacter</taxon>
    </lineage>
</organism>
<dbReference type="InterPro" id="IPR026968">
    <property type="entry name" value="PcaD/CatD"/>
</dbReference>
<dbReference type="InterPro" id="IPR000073">
    <property type="entry name" value="AB_hydrolase_1"/>
</dbReference>
<dbReference type="RefSeq" id="WP_102773523.1">
    <property type="nucleotide sequence ID" value="NZ_POQS01000003.1"/>
</dbReference>
<dbReference type="Proteomes" id="UP000235994">
    <property type="component" value="Unassembled WGS sequence"/>
</dbReference>
<dbReference type="Pfam" id="PF00561">
    <property type="entry name" value="Abhydrolase_1"/>
    <property type="match status" value="1"/>
</dbReference>
<evidence type="ECO:0000259" key="1">
    <source>
        <dbReference type="Pfam" id="PF00561"/>
    </source>
</evidence>
<dbReference type="Gene3D" id="3.40.50.1820">
    <property type="entry name" value="alpha/beta hydrolase"/>
    <property type="match status" value="1"/>
</dbReference>
<proteinExistence type="predicted"/>
<protein>
    <submittedName>
        <fullName evidence="2">3-oxoadipate enol-lactonase</fullName>
    </submittedName>
</protein>
<gene>
    <name evidence="2" type="primary">pcaD</name>
    <name evidence="2" type="ORF">C1I89_13035</name>
</gene>
<comment type="caution">
    <text evidence="2">The sequence shown here is derived from an EMBL/GenBank/DDBJ whole genome shotgun (WGS) entry which is preliminary data.</text>
</comment>